<comment type="similarity">
    <text evidence="5">Belongs to the complex I subunit 2 family.</text>
</comment>
<keyword evidence="5" id="KW-1278">Translocase</keyword>
<evidence type="ECO:0000256" key="5">
    <source>
        <dbReference type="HAMAP-Rule" id="MF_00445"/>
    </source>
</evidence>
<dbReference type="GO" id="GO:0048038">
    <property type="term" value="F:quinone binding"/>
    <property type="evidence" value="ECO:0007669"/>
    <property type="project" value="UniProtKB-KW"/>
</dbReference>
<dbReference type="EC" id="7.1.1.-" evidence="5"/>
<comment type="catalytic activity">
    <reaction evidence="5">
        <text>a quinone + NADH + 5 H(+)(in) = a quinol + NAD(+) + 4 H(+)(out)</text>
        <dbReference type="Rhea" id="RHEA:57888"/>
        <dbReference type="ChEBI" id="CHEBI:15378"/>
        <dbReference type="ChEBI" id="CHEBI:24646"/>
        <dbReference type="ChEBI" id="CHEBI:57540"/>
        <dbReference type="ChEBI" id="CHEBI:57945"/>
        <dbReference type="ChEBI" id="CHEBI:132124"/>
    </reaction>
</comment>
<keyword evidence="4 5" id="KW-0472">Membrane</keyword>
<dbReference type="GO" id="GO:0050136">
    <property type="term" value="F:NADH dehydrogenase (quinone) (non-electrogenic) activity"/>
    <property type="evidence" value="ECO:0007669"/>
    <property type="project" value="UniProtKB-UniRule"/>
</dbReference>
<feature type="transmembrane region" description="Helical" evidence="5">
    <location>
        <begin position="323"/>
        <end position="345"/>
    </location>
</feature>
<keyword evidence="2 5" id="KW-0812">Transmembrane</keyword>
<feature type="transmembrane region" description="Helical" evidence="5">
    <location>
        <begin position="128"/>
        <end position="147"/>
    </location>
</feature>
<feature type="transmembrane region" description="Helical" evidence="5">
    <location>
        <begin position="270"/>
        <end position="288"/>
    </location>
</feature>
<keyword evidence="9" id="KW-1185">Reference proteome</keyword>
<feature type="transmembrane region" description="Helical" evidence="5">
    <location>
        <begin position="37"/>
        <end position="54"/>
    </location>
</feature>
<evidence type="ECO:0000256" key="3">
    <source>
        <dbReference type="ARBA" id="ARBA00022989"/>
    </source>
</evidence>
<dbReference type="KEGG" id="fnk:E1750_15685"/>
<dbReference type="Proteomes" id="UP000291124">
    <property type="component" value="Chromosome"/>
</dbReference>
<evidence type="ECO:0000313" key="9">
    <source>
        <dbReference type="Proteomes" id="UP000291124"/>
    </source>
</evidence>
<dbReference type="GO" id="GO:0042773">
    <property type="term" value="P:ATP synthesis coupled electron transport"/>
    <property type="evidence" value="ECO:0007669"/>
    <property type="project" value="InterPro"/>
</dbReference>
<dbReference type="GO" id="GO:0005886">
    <property type="term" value="C:plasma membrane"/>
    <property type="evidence" value="ECO:0007669"/>
    <property type="project" value="UniProtKB-SubCell"/>
</dbReference>
<dbReference type="InterPro" id="IPR010096">
    <property type="entry name" value="NADH-Q_OxRdtase_suN/2"/>
</dbReference>
<evidence type="ECO:0000256" key="2">
    <source>
        <dbReference type="ARBA" id="ARBA00022692"/>
    </source>
</evidence>
<comment type="subcellular location">
    <subcellularLocation>
        <location evidence="5">Cell membrane</location>
        <topology evidence="5">Multi-pass membrane protein</topology>
    </subcellularLocation>
    <subcellularLocation>
        <location evidence="1">Endomembrane system</location>
        <topology evidence="1">Multi-pass membrane protein</topology>
    </subcellularLocation>
    <subcellularLocation>
        <location evidence="6">Membrane</location>
        <topology evidence="6">Multi-pass membrane protein</topology>
    </subcellularLocation>
</comment>
<comment type="subunit">
    <text evidence="5">NDH-1 is composed of 14 different subunits. Subunits NuoA, H, J, K, L, M, N constitute the membrane sector of the complex.</text>
</comment>
<feature type="transmembrane region" description="Helical" evidence="5">
    <location>
        <begin position="74"/>
        <end position="94"/>
    </location>
</feature>
<keyword evidence="5" id="KW-0874">Quinone</keyword>
<evidence type="ECO:0000313" key="8">
    <source>
        <dbReference type="EMBL" id="QBN20174.1"/>
    </source>
</evidence>
<feature type="transmembrane region" description="Helical" evidence="5">
    <location>
        <begin position="295"/>
        <end position="317"/>
    </location>
</feature>
<evidence type="ECO:0000259" key="7">
    <source>
        <dbReference type="Pfam" id="PF00361"/>
    </source>
</evidence>
<proteinExistence type="inferred from homology"/>
<feature type="transmembrane region" description="Helical" evidence="5">
    <location>
        <begin position="202"/>
        <end position="224"/>
    </location>
</feature>
<keyword evidence="5" id="KW-1003">Cell membrane</keyword>
<keyword evidence="5" id="KW-0520">NAD</keyword>
<name>A0A4P6YGV8_9FLAO</name>
<dbReference type="Pfam" id="PF00361">
    <property type="entry name" value="Proton_antipo_M"/>
    <property type="match status" value="1"/>
</dbReference>
<feature type="transmembrane region" description="Helical" evidence="5">
    <location>
        <begin position="365"/>
        <end position="387"/>
    </location>
</feature>
<sequence length="476" mass="52880">MNLNSFIAMRQEIFLLTILLLLIVGEIFVNKDKKGRLVPFALNIFIIHTILGFFPIEETSLFGGMFRTNTLIHFFKNTLNVGVFIVLLQSADWIKEKMVPLNKETEFFMLLFSSLLGMYFMISAGDFLMFYIGLELSTLPVAALVAWETSKRISSEAGVKFILSAGLASGASLFGISLLYAATGSIYFEAISAVLTSSNLTLLGFILFFAGLAFKISLVPFHFWTADVYEGAPIGVASYLSVISKGAAAFILMILLFTVLKPLMHVWENIVYVIALATMFIGNLFALRQQNMKRFLAFSSIAQAGFILLGLITGTQLGTATVVYFVLVYVFSNLAAFGVVQAIALQTGKENRDDYNGLYRTNPNLSLVMMLALFSLAGIPPVAGFFGKFFLFAAAASKGYYFLVFLAVVNVTISLYYYLLVVRAMFIRRSETPIQYFKSKIYMRLGLIATVLGILVLGLYSPLYDYIFELSTLFNK</sequence>
<feature type="transmembrane region" description="Helical" evidence="5">
    <location>
        <begin position="236"/>
        <end position="258"/>
    </location>
</feature>
<evidence type="ECO:0000256" key="6">
    <source>
        <dbReference type="RuleBase" id="RU000320"/>
    </source>
</evidence>
<dbReference type="OrthoDB" id="9811718at2"/>
<dbReference type="PANTHER" id="PTHR22773">
    <property type="entry name" value="NADH DEHYDROGENASE"/>
    <property type="match status" value="1"/>
</dbReference>
<keyword evidence="3 5" id="KW-1133">Transmembrane helix</keyword>
<feature type="transmembrane region" description="Helical" evidence="5">
    <location>
        <begin position="159"/>
        <end position="182"/>
    </location>
</feature>
<feature type="transmembrane region" description="Helical" evidence="5">
    <location>
        <begin position="106"/>
        <end position="122"/>
    </location>
</feature>
<dbReference type="HAMAP" id="MF_00445">
    <property type="entry name" value="NDH1_NuoN_1"/>
    <property type="match status" value="1"/>
</dbReference>
<organism evidence="8 9">
    <name type="scientific">Flavobacterium nackdongense</name>
    <dbReference type="NCBI Taxonomy" id="2547394"/>
    <lineage>
        <taxon>Bacteria</taxon>
        <taxon>Pseudomonadati</taxon>
        <taxon>Bacteroidota</taxon>
        <taxon>Flavobacteriia</taxon>
        <taxon>Flavobacteriales</taxon>
        <taxon>Flavobacteriaceae</taxon>
        <taxon>Flavobacterium</taxon>
    </lineage>
</organism>
<dbReference type="AlphaFoldDB" id="A0A4P6YGV8"/>
<feature type="transmembrane region" description="Helical" evidence="5">
    <location>
        <begin position="13"/>
        <end position="30"/>
    </location>
</feature>
<reference evidence="9" key="1">
    <citation type="submission" date="2019-03" db="EMBL/GenBank/DDBJ databases">
        <title>Flavobacterium sp.</title>
        <authorList>
            <person name="Kim H."/>
        </authorList>
    </citation>
    <scope>NUCLEOTIDE SEQUENCE [LARGE SCALE GENOMIC DNA]</scope>
    <source>
        <strain evidence="9">GS13</strain>
    </source>
</reference>
<dbReference type="RefSeq" id="WP_133277676.1">
    <property type="nucleotide sequence ID" value="NZ_CP037933.1"/>
</dbReference>
<feature type="transmembrane region" description="Helical" evidence="5">
    <location>
        <begin position="399"/>
        <end position="420"/>
    </location>
</feature>
<gene>
    <name evidence="5" type="primary">nuoN</name>
    <name evidence="8" type="ORF">E1750_15685</name>
</gene>
<comment type="function">
    <text evidence="5">NDH-1 shuttles electrons from NADH, via FMN and iron-sulfur (Fe-S) centers, to quinones in the respiratory chain. The immediate electron acceptor for the enzyme in this species is believed to be a menaquinone. Couples the redox reaction to proton translocation (for every two electrons transferred, four hydrogen ions are translocated across the cytoplasmic membrane), and thus conserves the redox energy in a proton gradient.</text>
</comment>
<accession>A0A4P6YGV8</accession>
<evidence type="ECO:0000256" key="4">
    <source>
        <dbReference type="ARBA" id="ARBA00023136"/>
    </source>
</evidence>
<protein>
    <recommendedName>
        <fullName evidence="5">NADH-quinone oxidoreductase subunit N</fullName>
        <ecNumber evidence="5">7.1.1.-</ecNumber>
    </recommendedName>
    <alternativeName>
        <fullName evidence="5">NADH dehydrogenase I subunit N</fullName>
    </alternativeName>
    <alternativeName>
        <fullName evidence="5">NDH-1 subunit N</fullName>
    </alternativeName>
</protein>
<dbReference type="GO" id="GO:0008137">
    <property type="term" value="F:NADH dehydrogenase (ubiquinone) activity"/>
    <property type="evidence" value="ECO:0007669"/>
    <property type="project" value="InterPro"/>
</dbReference>
<keyword evidence="5" id="KW-0813">Transport</keyword>
<dbReference type="EMBL" id="CP037933">
    <property type="protein sequence ID" value="QBN20174.1"/>
    <property type="molecule type" value="Genomic_DNA"/>
</dbReference>
<dbReference type="InterPro" id="IPR001750">
    <property type="entry name" value="ND/Mrp_TM"/>
</dbReference>
<feature type="transmembrane region" description="Helical" evidence="5">
    <location>
        <begin position="441"/>
        <end position="460"/>
    </location>
</feature>
<dbReference type="NCBIfam" id="TIGR01770">
    <property type="entry name" value="NDH_I_N"/>
    <property type="match status" value="1"/>
</dbReference>
<feature type="domain" description="NADH:quinone oxidoreductase/Mrp antiporter transmembrane" evidence="7">
    <location>
        <begin position="124"/>
        <end position="413"/>
    </location>
</feature>
<dbReference type="GO" id="GO:0012505">
    <property type="term" value="C:endomembrane system"/>
    <property type="evidence" value="ECO:0007669"/>
    <property type="project" value="UniProtKB-SubCell"/>
</dbReference>
<evidence type="ECO:0000256" key="1">
    <source>
        <dbReference type="ARBA" id="ARBA00004127"/>
    </source>
</evidence>